<dbReference type="EMBL" id="AK076382">
    <property type="protein sequence ID" value="BAC36317.1"/>
    <property type="molecule type" value="mRNA"/>
</dbReference>
<evidence type="ECO:0000313" key="2">
    <source>
        <dbReference type="MGI" id="MGI:2685891"/>
    </source>
</evidence>
<dbReference type="AGR" id="MGI:2685891"/>
<organism evidence="1">
    <name type="scientific">Mus musculus</name>
    <name type="common">Mouse</name>
    <dbReference type="NCBI Taxonomy" id="10090"/>
    <lineage>
        <taxon>Eukaryota</taxon>
        <taxon>Metazoa</taxon>
        <taxon>Chordata</taxon>
        <taxon>Craniata</taxon>
        <taxon>Vertebrata</taxon>
        <taxon>Euteleostomi</taxon>
        <taxon>Mammalia</taxon>
        <taxon>Eutheria</taxon>
        <taxon>Euarchontoglires</taxon>
        <taxon>Glires</taxon>
        <taxon>Rodentia</taxon>
        <taxon>Myomorpha</taxon>
        <taxon>Muroidea</taxon>
        <taxon>Muridae</taxon>
        <taxon>Murinae</taxon>
        <taxon>Mus</taxon>
        <taxon>Mus</taxon>
    </lineage>
</organism>
<gene>
    <name evidence="2" type="primary">Odaph</name>
    <name evidence="2" type="synonym">Gm1045</name>
</gene>
<proteinExistence type="evidence at transcript level"/>
<accession>Q8C683</accession>
<reference evidence="1" key="1">
    <citation type="journal article" date="1999" name="Methods Enzymol.">
        <title>High-efficiency full-length cDNA cloning.</title>
        <authorList>
            <person name="Carninci P."/>
            <person name="Hayashizaki Y."/>
        </authorList>
    </citation>
    <scope>NUCLEOTIDE SEQUENCE</scope>
    <source>
        <strain evidence="1">C57BL/6J</strain>
        <tissue evidence="1">Skin</tissue>
    </source>
</reference>
<dbReference type="MGI" id="MGI:2685891">
    <property type="gene designation" value="Odaph"/>
</dbReference>
<reference evidence="1" key="6">
    <citation type="submission" date="2002-04" db="EMBL/GenBank/DDBJ databases">
        <authorList>
            <person name="Adachi J."/>
            <person name="Aizawa K."/>
            <person name="Akimura T."/>
            <person name="Arakawa T."/>
            <person name="Bono H."/>
            <person name="Carninci P."/>
            <person name="Fukuda S."/>
            <person name="Furuno M."/>
            <person name="Hanagaki T."/>
            <person name="Hara A."/>
            <person name="Hashizume W."/>
            <person name="Hayashida K."/>
            <person name="Hayatsu N."/>
            <person name="Hiramoto K."/>
            <person name="Hiraoka T."/>
            <person name="Hirozane T."/>
            <person name="Hori F."/>
            <person name="Imotani K."/>
            <person name="Ishii Y."/>
            <person name="Itoh M."/>
            <person name="Kagawa I."/>
            <person name="Kasukawa T."/>
            <person name="Katoh H."/>
            <person name="Kawai J."/>
            <person name="Kojima Y."/>
            <person name="Kondo S."/>
            <person name="Konno H."/>
            <person name="Kouda M."/>
            <person name="Koya S."/>
            <person name="Kurihara C."/>
            <person name="Matsuyama T."/>
            <person name="Miyazaki A."/>
            <person name="Murata M."/>
            <person name="Nakamura M."/>
            <person name="Nishi K."/>
            <person name="Nomura K."/>
            <person name="Numazaki R."/>
            <person name="Ohno M."/>
            <person name="Ohsato N."/>
            <person name="Okazaki Y."/>
            <person name="Saito R."/>
            <person name="Saitoh H."/>
            <person name="Sakai C."/>
            <person name="Sakai K."/>
            <person name="Sakazume N."/>
            <person name="Sano H."/>
            <person name="Sasaki D."/>
            <person name="Shibata K."/>
            <person name="Shinagawa A."/>
            <person name="Shiraki T."/>
            <person name="Sogabe Y."/>
            <person name="Tagami M."/>
            <person name="Tagawa A."/>
            <person name="Takahashi F."/>
            <person name="Takaku-Akahira S."/>
            <person name="Takeda Y."/>
            <person name="Tanaka T."/>
            <person name="Tomaru A."/>
            <person name="Toya T."/>
            <person name="Yasunishi A."/>
            <person name="Muramatsu M."/>
            <person name="Hayashizaki Y."/>
        </authorList>
    </citation>
    <scope>NUCLEOTIDE SEQUENCE</scope>
    <source>
        <strain evidence="1">C57BL/6J</strain>
        <tissue evidence="1">Skin</tissue>
    </source>
</reference>
<evidence type="ECO:0000313" key="1">
    <source>
        <dbReference type="EMBL" id="BAC36317.1"/>
    </source>
</evidence>
<reference evidence="1" key="4">
    <citation type="journal article" date="2001" name="Nature">
        <title>Functional annotation of a full-length mouse cDNA collection.</title>
        <authorList>
            <consortium name="The RIKEN Genome Exploration Research Group Phase II Team and the FANTOM Consortium"/>
        </authorList>
    </citation>
    <scope>NUCLEOTIDE SEQUENCE</scope>
    <source>
        <strain evidence="1">C57BL/6J</strain>
        <tissue evidence="1">Skin</tissue>
    </source>
</reference>
<reference evidence="1" key="7">
    <citation type="journal article" date="2005" name="Science">
        <title>The Transcriptional Landscape of the Mammalian Genome.</title>
        <authorList>
            <consortium name="The FANTOM Consortium"/>
            <consortium name="Riken Genome Exploration Research Group and Genome Science Group (Genome Network Project Core Group)"/>
        </authorList>
    </citation>
    <scope>NUCLEOTIDE SEQUENCE</scope>
    <source>
        <strain evidence="1">C57BL/6J</strain>
        <tissue evidence="1">Skin</tissue>
    </source>
</reference>
<reference evidence="1" key="2">
    <citation type="journal article" date="2000" name="Genome Res.">
        <title>Normalization and subtraction of cap-trapper-selected cDNAs to prepare full-length cDNA libraries for rapid discovery of new genes.</title>
        <authorList>
            <person name="Carninci P."/>
            <person name="Shibata Y."/>
            <person name="Hayatsu N."/>
            <person name="Sugahara Y."/>
            <person name="Shibata K."/>
            <person name="Itoh M."/>
            <person name="Konno H."/>
            <person name="Okazaki Y."/>
            <person name="Muramatsu M."/>
            <person name="Hayashizaki Y."/>
        </authorList>
    </citation>
    <scope>NUCLEOTIDE SEQUENCE</scope>
    <source>
        <strain evidence="1">C57BL/6J</strain>
        <tissue evidence="1">Skin</tissue>
    </source>
</reference>
<sequence>MDIGFQVPAQGKIWKIGERNRKENLGALHLAFVFVIDFKCRRRCCSVRRDPVLDRASRPLTFPDLGKLFKGFSETPFIFQHFLCSCHTMSETDWRQGEASELVARYPEIP</sequence>
<reference evidence="1" key="8">
    <citation type="journal article" date="2005" name="Science">
        <title>Antisense Transcription in the Mammalian Transcriptome.</title>
        <authorList>
            <consortium name="RIKEN Genome Exploration Research Group and Genome Science Group (Genome Network Project Core Group) and the FANTOM Consortium"/>
        </authorList>
    </citation>
    <scope>NUCLEOTIDE SEQUENCE</scope>
    <source>
        <strain evidence="1">C57BL/6J</strain>
        <tissue evidence="1">Skin</tissue>
    </source>
</reference>
<dbReference type="AlphaFoldDB" id="Q8C683"/>
<reference evidence="1" key="3">
    <citation type="journal article" date="2000" name="Genome Res.">
        <title>RIKEN integrated sequence analysis (RISA) system--384-format sequencing pipeline with 384 multicapillary sequencer.</title>
        <authorList>
            <person name="Shibata K."/>
            <person name="Itoh M."/>
            <person name="Aizawa K."/>
            <person name="Nagaoka S."/>
            <person name="Sasaki N."/>
            <person name="Carninci P."/>
            <person name="Konno H."/>
            <person name="Akiyama J."/>
            <person name="Nishi K."/>
            <person name="Kitsunai T."/>
            <person name="Tashiro H."/>
            <person name="Itoh M."/>
            <person name="Sumi N."/>
            <person name="Ishii Y."/>
            <person name="Nakamura S."/>
            <person name="Hazama M."/>
            <person name="Nishine T."/>
            <person name="Harada A."/>
            <person name="Yamamoto R."/>
            <person name="Matsumoto H."/>
            <person name="Sakaguchi S."/>
            <person name="Ikegami T."/>
            <person name="Kashiwagi K."/>
            <person name="Fujiwake S."/>
            <person name="Inoue K."/>
            <person name="Togawa Y."/>
            <person name="Izawa M."/>
            <person name="Ohara E."/>
            <person name="Watahiki M."/>
            <person name="Yoneda Y."/>
            <person name="Ishikawa T."/>
            <person name="Ozawa K."/>
            <person name="Tanaka T."/>
            <person name="Matsuura S."/>
            <person name="Kawai J."/>
            <person name="Okazaki Y."/>
            <person name="Muramatsu M."/>
            <person name="Inoue Y."/>
            <person name="Kira A."/>
            <person name="Hayashizaki Y."/>
        </authorList>
    </citation>
    <scope>NUCLEOTIDE SEQUENCE</scope>
    <source>
        <strain evidence="1">C57BL/6J</strain>
        <tissue evidence="1">Skin</tissue>
    </source>
</reference>
<reference evidence="1" key="5">
    <citation type="journal article" date="2002" name="Nature">
        <title>Analysis of the mouse transcriptome based on functional annotation of 60,770 full-length cDNAs.</title>
        <authorList>
            <consortium name="The FANTOM Consortium and the RIKEN Genome Exploration Research Group Phase I and II Team"/>
        </authorList>
    </citation>
    <scope>NUCLEOTIDE SEQUENCE</scope>
    <source>
        <strain evidence="1">C57BL/6J</strain>
        <tissue evidence="1">Skin</tissue>
    </source>
</reference>
<name>Q8C683_MOUSE</name>
<protein>
    <submittedName>
        <fullName evidence="1">Uncharacterized protein</fullName>
    </submittedName>
</protein>